<feature type="non-terminal residue" evidence="1">
    <location>
        <position position="114"/>
    </location>
</feature>
<evidence type="ECO:0000313" key="1">
    <source>
        <dbReference type="EMBL" id="KAF7637388.1"/>
    </source>
</evidence>
<comment type="caution">
    <text evidence="1">The sequence shown here is derived from an EMBL/GenBank/DDBJ whole genome shotgun (WGS) entry which is preliminary data.</text>
</comment>
<reference evidence="1" key="1">
    <citation type="journal article" date="2020" name="Ecol. Evol.">
        <title>Genome structure and content of the rice root-knot nematode (Meloidogyne graminicola).</title>
        <authorList>
            <person name="Phan N.T."/>
            <person name="Danchin E.G.J."/>
            <person name="Klopp C."/>
            <person name="Perfus-Barbeoch L."/>
            <person name="Kozlowski D.K."/>
            <person name="Koutsovoulos G.D."/>
            <person name="Lopez-Roques C."/>
            <person name="Bouchez O."/>
            <person name="Zahm M."/>
            <person name="Besnard G."/>
            <person name="Bellafiore S."/>
        </authorList>
    </citation>
    <scope>NUCLEOTIDE SEQUENCE</scope>
    <source>
        <strain evidence="1">VN-18</strain>
    </source>
</reference>
<dbReference type="Proteomes" id="UP000605970">
    <property type="component" value="Unassembled WGS sequence"/>
</dbReference>
<dbReference type="EMBL" id="JABEBT010000020">
    <property type="protein sequence ID" value="KAF7637388.1"/>
    <property type="molecule type" value="Genomic_DNA"/>
</dbReference>
<dbReference type="AlphaFoldDB" id="A0A8S9ZVZ2"/>
<organism evidence="1 2">
    <name type="scientific">Meloidogyne graminicola</name>
    <dbReference type="NCBI Taxonomy" id="189291"/>
    <lineage>
        <taxon>Eukaryota</taxon>
        <taxon>Metazoa</taxon>
        <taxon>Ecdysozoa</taxon>
        <taxon>Nematoda</taxon>
        <taxon>Chromadorea</taxon>
        <taxon>Rhabditida</taxon>
        <taxon>Tylenchina</taxon>
        <taxon>Tylenchomorpha</taxon>
        <taxon>Tylenchoidea</taxon>
        <taxon>Meloidogynidae</taxon>
        <taxon>Meloidogyninae</taxon>
        <taxon>Meloidogyne</taxon>
    </lineage>
</organism>
<dbReference type="OrthoDB" id="5908864at2759"/>
<name>A0A8S9ZVZ2_9BILA</name>
<protein>
    <submittedName>
        <fullName evidence="1">Uncharacterized protein</fullName>
    </submittedName>
</protein>
<evidence type="ECO:0000313" key="2">
    <source>
        <dbReference type="Proteomes" id="UP000605970"/>
    </source>
</evidence>
<accession>A0A8S9ZVZ2</accession>
<proteinExistence type="predicted"/>
<feature type="non-terminal residue" evidence="1">
    <location>
        <position position="1"/>
    </location>
</feature>
<keyword evidence="2" id="KW-1185">Reference proteome</keyword>
<sequence length="114" mass="12924">PKEKQLNKFLYHLQKPEGIKEQINLNNSLIRSLSHSTNNGLLLPNPSQLPSIFRLSATAMSQSQAFSLNSTNFNKNLIEQLTTTQKSFELIINNNNNKEIIKENNNNLITTTTL</sequence>
<gene>
    <name evidence="1" type="ORF">Mgra_00003133</name>
</gene>